<reference evidence="7 8" key="1">
    <citation type="submission" date="2015-05" db="EMBL/GenBank/DDBJ databases">
        <title>Comparison of genome.</title>
        <authorList>
            <person name="Zheng Z."/>
            <person name="Sun M."/>
        </authorList>
    </citation>
    <scope>NUCLEOTIDE SEQUENCE [LARGE SCALE GENOMIC DNA]</scope>
    <source>
        <strain evidence="7 8">G25-74</strain>
    </source>
</reference>
<keyword evidence="3" id="KW-0143">Chaperone</keyword>
<sequence>MNVEKGIKTSKKIPVYVLSGFLGSGKTTVLLHMLQYCKQQGWKPGIILNELGEANVESHLFENEKVYELLNGCICCTIQDDLKETMDDLISEIERQPIDVLFIEGTGVANPLEIQEVLLTSPYLDKFKLMSIITVIDASHYLEYQSVFSSSGEVRHLLKEQIVCGSLLVLNKTDIVPSEKLKKLRQKIMKIAGDNKMIMECAYGQVTPKILFEQRIQSILLDNRLPVEHAHHHHSGVKAIKLEDLPVLNQRKLEIWLKELPDSVLRGKGFIKLEGTNDLFSFQYAAKKMALAPVPPSLAREPVIILIGIGIEEIQIQQSYKKLITQ</sequence>
<dbReference type="InterPro" id="IPR051316">
    <property type="entry name" value="Zinc-reg_GTPase_activator"/>
</dbReference>
<evidence type="ECO:0000259" key="6">
    <source>
        <dbReference type="SMART" id="SM00833"/>
    </source>
</evidence>
<dbReference type="Pfam" id="PF02492">
    <property type="entry name" value="cobW"/>
    <property type="match status" value="1"/>
</dbReference>
<evidence type="ECO:0000313" key="7">
    <source>
        <dbReference type="EMBL" id="OAK67574.1"/>
    </source>
</evidence>
<dbReference type="Gene3D" id="3.30.1220.10">
    <property type="entry name" value="CobW-like, C-terminal domain"/>
    <property type="match status" value="1"/>
</dbReference>
<dbReference type="GO" id="GO:0016787">
    <property type="term" value="F:hydrolase activity"/>
    <property type="evidence" value="ECO:0007669"/>
    <property type="project" value="UniProtKB-KW"/>
</dbReference>
<evidence type="ECO:0000256" key="5">
    <source>
        <dbReference type="ARBA" id="ARBA00049117"/>
    </source>
</evidence>
<dbReference type="GO" id="GO:0005737">
    <property type="term" value="C:cytoplasm"/>
    <property type="evidence" value="ECO:0007669"/>
    <property type="project" value="TreeGrafter"/>
</dbReference>
<comment type="similarity">
    <text evidence="4">Belongs to the SIMIBI class G3E GTPase family. ZNG1 subfamily.</text>
</comment>
<name>A0A177ZIH6_9BACI</name>
<dbReference type="CDD" id="cd03112">
    <property type="entry name" value="CobW-like"/>
    <property type="match status" value="1"/>
</dbReference>
<keyword evidence="8" id="KW-1185">Reference proteome</keyword>
<keyword evidence="1" id="KW-0547">Nucleotide-binding</keyword>
<protein>
    <recommendedName>
        <fullName evidence="6">CobW C-terminal domain-containing protein</fullName>
    </recommendedName>
</protein>
<dbReference type="Proteomes" id="UP000077881">
    <property type="component" value="Unassembled WGS sequence"/>
</dbReference>
<dbReference type="Gene3D" id="3.40.50.300">
    <property type="entry name" value="P-loop containing nucleotide triphosphate hydrolases"/>
    <property type="match status" value="1"/>
</dbReference>
<dbReference type="InterPro" id="IPR027417">
    <property type="entry name" value="P-loop_NTPase"/>
</dbReference>
<evidence type="ECO:0000256" key="1">
    <source>
        <dbReference type="ARBA" id="ARBA00022741"/>
    </source>
</evidence>
<evidence type="ECO:0000313" key="8">
    <source>
        <dbReference type="Proteomes" id="UP000077881"/>
    </source>
</evidence>
<proteinExistence type="inferred from homology"/>
<dbReference type="InterPro" id="IPR011629">
    <property type="entry name" value="CobW-like_C"/>
</dbReference>
<gene>
    <name evidence="7" type="ORF">ABB05_20865</name>
</gene>
<dbReference type="SUPFAM" id="SSF90002">
    <property type="entry name" value="Hypothetical protein YjiA, C-terminal domain"/>
    <property type="match status" value="1"/>
</dbReference>
<dbReference type="PANTHER" id="PTHR13748:SF62">
    <property type="entry name" value="COBW DOMAIN-CONTAINING PROTEIN"/>
    <property type="match status" value="1"/>
</dbReference>
<organism evidence="7 8">
    <name type="scientific">Lederbergia galactosidilytica</name>
    <dbReference type="NCBI Taxonomy" id="217031"/>
    <lineage>
        <taxon>Bacteria</taxon>
        <taxon>Bacillati</taxon>
        <taxon>Bacillota</taxon>
        <taxon>Bacilli</taxon>
        <taxon>Bacillales</taxon>
        <taxon>Bacillaceae</taxon>
        <taxon>Lederbergia</taxon>
    </lineage>
</organism>
<evidence type="ECO:0000256" key="3">
    <source>
        <dbReference type="ARBA" id="ARBA00023186"/>
    </source>
</evidence>
<dbReference type="STRING" id="217031.ABB05_20865"/>
<dbReference type="PANTHER" id="PTHR13748">
    <property type="entry name" value="COBW-RELATED"/>
    <property type="match status" value="1"/>
</dbReference>
<accession>A0A177ZIH6</accession>
<dbReference type="Pfam" id="PF07683">
    <property type="entry name" value="CobW_C"/>
    <property type="match status" value="1"/>
</dbReference>
<dbReference type="PATRIC" id="fig|217031.6.peg.4535"/>
<dbReference type="SMART" id="SM00833">
    <property type="entry name" value="CobW_C"/>
    <property type="match status" value="1"/>
</dbReference>
<dbReference type="OrthoDB" id="9808822at2"/>
<dbReference type="GO" id="GO:0000166">
    <property type="term" value="F:nucleotide binding"/>
    <property type="evidence" value="ECO:0007669"/>
    <property type="project" value="UniProtKB-KW"/>
</dbReference>
<keyword evidence="2" id="KW-0378">Hydrolase</keyword>
<evidence type="ECO:0000256" key="2">
    <source>
        <dbReference type="ARBA" id="ARBA00022801"/>
    </source>
</evidence>
<comment type="caution">
    <text evidence="7">The sequence shown here is derived from an EMBL/GenBank/DDBJ whole genome shotgun (WGS) entry which is preliminary data.</text>
</comment>
<dbReference type="RefSeq" id="WP_064468835.1">
    <property type="nucleotide sequence ID" value="NZ_LDJR01000060.1"/>
</dbReference>
<comment type="catalytic activity">
    <reaction evidence="5">
        <text>GTP + H2O = GDP + phosphate + H(+)</text>
        <dbReference type="Rhea" id="RHEA:19669"/>
        <dbReference type="ChEBI" id="CHEBI:15377"/>
        <dbReference type="ChEBI" id="CHEBI:15378"/>
        <dbReference type="ChEBI" id="CHEBI:37565"/>
        <dbReference type="ChEBI" id="CHEBI:43474"/>
        <dbReference type="ChEBI" id="CHEBI:58189"/>
    </reaction>
    <physiologicalReaction direction="left-to-right" evidence="5">
        <dbReference type="Rhea" id="RHEA:19670"/>
    </physiologicalReaction>
</comment>
<dbReference type="InterPro" id="IPR003495">
    <property type="entry name" value="CobW/HypB/UreG_nucleotide-bd"/>
</dbReference>
<dbReference type="SUPFAM" id="SSF52540">
    <property type="entry name" value="P-loop containing nucleoside triphosphate hydrolases"/>
    <property type="match status" value="1"/>
</dbReference>
<dbReference type="AlphaFoldDB" id="A0A177ZIH6"/>
<evidence type="ECO:0000256" key="4">
    <source>
        <dbReference type="ARBA" id="ARBA00034320"/>
    </source>
</evidence>
<dbReference type="InterPro" id="IPR036627">
    <property type="entry name" value="CobW-likC_sf"/>
</dbReference>
<dbReference type="EMBL" id="LDJR01000060">
    <property type="protein sequence ID" value="OAK67574.1"/>
    <property type="molecule type" value="Genomic_DNA"/>
</dbReference>
<feature type="domain" description="CobW C-terminal" evidence="6">
    <location>
        <begin position="237"/>
        <end position="324"/>
    </location>
</feature>